<feature type="compositionally biased region" description="Basic and acidic residues" evidence="1">
    <location>
        <begin position="112"/>
        <end position="125"/>
    </location>
</feature>
<accession>A0A918QRH3</accession>
<reference evidence="2" key="2">
    <citation type="submission" date="2020-09" db="EMBL/GenBank/DDBJ databases">
        <authorList>
            <person name="Sun Q."/>
            <person name="Ohkuma M."/>
        </authorList>
    </citation>
    <scope>NUCLEOTIDE SEQUENCE</scope>
    <source>
        <strain evidence="2">JCM 4988</strain>
    </source>
</reference>
<feature type="compositionally biased region" description="Polar residues" evidence="1">
    <location>
        <begin position="59"/>
        <end position="73"/>
    </location>
</feature>
<feature type="region of interest" description="Disordered" evidence="1">
    <location>
        <begin position="44"/>
        <end position="140"/>
    </location>
</feature>
<dbReference type="RefSeq" id="WP_190127113.1">
    <property type="nucleotide sequence ID" value="NZ_BMWG01000046.1"/>
</dbReference>
<name>A0A918QRH3_9ACTN</name>
<feature type="compositionally biased region" description="Basic and acidic residues" evidence="1">
    <location>
        <begin position="1"/>
        <end position="10"/>
    </location>
</feature>
<feature type="region of interest" description="Disordered" evidence="1">
    <location>
        <begin position="153"/>
        <end position="187"/>
    </location>
</feature>
<feature type="compositionally biased region" description="Basic and acidic residues" evidence="1">
    <location>
        <begin position="177"/>
        <end position="187"/>
    </location>
</feature>
<comment type="caution">
    <text evidence="2">The sequence shown here is derived from an EMBL/GenBank/DDBJ whole genome shotgun (WGS) entry which is preliminary data.</text>
</comment>
<keyword evidence="3" id="KW-1185">Reference proteome</keyword>
<reference evidence="2" key="1">
    <citation type="journal article" date="2014" name="Int. J. Syst. Evol. Microbiol.">
        <title>Complete genome sequence of Corynebacterium casei LMG S-19264T (=DSM 44701T), isolated from a smear-ripened cheese.</title>
        <authorList>
            <consortium name="US DOE Joint Genome Institute (JGI-PGF)"/>
            <person name="Walter F."/>
            <person name="Albersmeier A."/>
            <person name="Kalinowski J."/>
            <person name="Ruckert C."/>
        </authorList>
    </citation>
    <scope>NUCLEOTIDE SEQUENCE</scope>
    <source>
        <strain evidence="2">JCM 4988</strain>
    </source>
</reference>
<feature type="region of interest" description="Disordered" evidence="1">
    <location>
        <begin position="1"/>
        <end position="25"/>
    </location>
</feature>
<feature type="compositionally biased region" description="Low complexity" evidence="1">
    <location>
        <begin position="12"/>
        <end position="22"/>
    </location>
</feature>
<sequence>MSVICRREADQSGSGTSRSGTSRLRRTTAMAVLLTSVTLLAGACGSDEGKKSEVASVPSAGQSSESTADQSSKADPVEYAKCMRQNGVADFPDPRSGGGITLPKGVDPQSDAFKKSEEACKEYRPNRGSVDVPGGNEWSSDDQVKFAQCMRKNGLSDFPDPDAEGGVILGQGTGIDPKSEQFKKADAACKQYKPQGAPGAEGGN</sequence>
<proteinExistence type="predicted"/>
<evidence type="ECO:0000256" key="1">
    <source>
        <dbReference type="SAM" id="MobiDB-lite"/>
    </source>
</evidence>
<dbReference type="Proteomes" id="UP000630936">
    <property type="component" value="Unassembled WGS sequence"/>
</dbReference>
<dbReference type="EMBL" id="BMWG01000046">
    <property type="protein sequence ID" value="GGZ64619.1"/>
    <property type="molecule type" value="Genomic_DNA"/>
</dbReference>
<gene>
    <name evidence="2" type="ORF">GCM10010387_67220</name>
</gene>
<evidence type="ECO:0000313" key="2">
    <source>
        <dbReference type="EMBL" id="GGZ64619.1"/>
    </source>
</evidence>
<protein>
    <submittedName>
        <fullName evidence="2">Uncharacterized protein</fullName>
    </submittedName>
</protein>
<dbReference type="AlphaFoldDB" id="A0A918QRH3"/>
<evidence type="ECO:0000313" key="3">
    <source>
        <dbReference type="Proteomes" id="UP000630936"/>
    </source>
</evidence>
<organism evidence="2 3">
    <name type="scientific">Streptomyces inusitatus</name>
    <dbReference type="NCBI Taxonomy" id="68221"/>
    <lineage>
        <taxon>Bacteria</taxon>
        <taxon>Bacillati</taxon>
        <taxon>Actinomycetota</taxon>
        <taxon>Actinomycetes</taxon>
        <taxon>Kitasatosporales</taxon>
        <taxon>Streptomycetaceae</taxon>
        <taxon>Streptomyces</taxon>
    </lineage>
</organism>